<proteinExistence type="predicted"/>
<dbReference type="Proteomes" id="UP000619293">
    <property type="component" value="Unassembled WGS sequence"/>
</dbReference>
<accession>A0A8J3JNS4</accession>
<feature type="chain" id="PRO_5035168098" description="Ig-like domain-containing protein" evidence="1">
    <location>
        <begin position="35"/>
        <end position="173"/>
    </location>
</feature>
<dbReference type="PROSITE" id="PS51318">
    <property type="entry name" value="TAT"/>
    <property type="match status" value="1"/>
</dbReference>
<feature type="signal peptide" evidence="1">
    <location>
        <begin position="1"/>
        <end position="34"/>
    </location>
</feature>
<evidence type="ECO:0000313" key="2">
    <source>
        <dbReference type="EMBL" id="GIF88292.1"/>
    </source>
</evidence>
<comment type="caution">
    <text evidence="2">The sequence shown here is derived from an EMBL/GenBank/DDBJ whole genome shotgun (WGS) entry which is preliminary data.</text>
</comment>
<reference evidence="2 3" key="1">
    <citation type="submission" date="2021-01" db="EMBL/GenBank/DDBJ databases">
        <title>Whole genome shotgun sequence of Catellatospora chokoriensis NBRC 107358.</title>
        <authorList>
            <person name="Komaki H."/>
            <person name="Tamura T."/>
        </authorList>
    </citation>
    <scope>NUCLEOTIDE SEQUENCE [LARGE SCALE GENOMIC DNA]</scope>
    <source>
        <strain evidence="2 3">NBRC 107358</strain>
    </source>
</reference>
<sequence>MRRLISPRKLISGLTAAALMLAGLLTLWTSPAAAATGTQCTSSQTKVFFLPSISPVEVRVYMCVQSSYGNGYYTRKPWAQISWTRTDPHMYKFDNFGSRVRLEHNDDDYTTDYCNYTADINTYNDGTRYCYAPSYTSSSPVNGWTSDGHIRWNMDGDGGGDFIWSLLGSPQVS</sequence>
<evidence type="ECO:0008006" key="4">
    <source>
        <dbReference type="Google" id="ProtNLM"/>
    </source>
</evidence>
<keyword evidence="3" id="KW-1185">Reference proteome</keyword>
<dbReference type="InterPro" id="IPR006311">
    <property type="entry name" value="TAT_signal"/>
</dbReference>
<organism evidence="2 3">
    <name type="scientific">Catellatospora chokoriensis</name>
    <dbReference type="NCBI Taxonomy" id="310353"/>
    <lineage>
        <taxon>Bacteria</taxon>
        <taxon>Bacillati</taxon>
        <taxon>Actinomycetota</taxon>
        <taxon>Actinomycetes</taxon>
        <taxon>Micromonosporales</taxon>
        <taxon>Micromonosporaceae</taxon>
        <taxon>Catellatospora</taxon>
    </lineage>
</organism>
<dbReference type="EMBL" id="BONG01000007">
    <property type="protein sequence ID" value="GIF88292.1"/>
    <property type="molecule type" value="Genomic_DNA"/>
</dbReference>
<evidence type="ECO:0000256" key="1">
    <source>
        <dbReference type="SAM" id="SignalP"/>
    </source>
</evidence>
<gene>
    <name evidence="2" type="ORF">Cch02nite_17360</name>
</gene>
<dbReference type="AlphaFoldDB" id="A0A8J3JNS4"/>
<name>A0A8J3JNS4_9ACTN</name>
<keyword evidence="1" id="KW-0732">Signal</keyword>
<dbReference type="RefSeq" id="WP_191843798.1">
    <property type="nucleotide sequence ID" value="NZ_BAAALB010000039.1"/>
</dbReference>
<evidence type="ECO:0000313" key="3">
    <source>
        <dbReference type="Proteomes" id="UP000619293"/>
    </source>
</evidence>
<protein>
    <recommendedName>
        <fullName evidence="4">Ig-like domain-containing protein</fullName>
    </recommendedName>
</protein>